<proteinExistence type="predicted"/>
<reference evidence="1 2" key="1">
    <citation type="submission" date="2015-03" db="EMBL/GenBank/DDBJ databases">
        <authorList>
            <consortium name="Pathogen Informatics"/>
            <person name="Murphy D."/>
        </authorList>
    </citation>
    <scope>NUCLEOTIDE SEQUENCE [LARGE SCALE GENOMIC DNA]</scope>
    <source>
        <strain evidence="1 2">IP08791</strain>
    </source>
</reference>
<gene>
    <name evidence="1" type="primary">cheD2</name>
    <name evidence="1" type="ORF">ERS137966_03853</name>
</gene>
<keyword evidence="2" id="KW-1185">Reference proteome</keyword>
<organism evidence="1 2">
    <name type="scientific">Yersinia aldovae</name>
    <dbReference type="NCBI Taxonomy" id="29483"/>
    <lineage>
        <taxon>Bacteria</taxon>
        <taxon>Pseudomonadati</taxon>
        <taxon>Pseudomonadota</taxon>
        <taxon>Gammaproteobacteria</taxon>
        <taxon>Enterobacterales</taxon>
        <taxon>Yersiniaceae</taxon>
        <taxon>Yersinia</taxon>
    </lineage>
</organism>
<sequence>MKLMNGSSMCLTVSSMASGSGQIRQANTMKKIVSSVCDVVTMMSEITNAAMNKYGVYMRSIVLLRSWIQWCSKISH</sequence>
<comment type="caution">
    <text evidence="1">The sequence shown here is derived from an EMBL/GenBank/DDBJ whole genome shotgun (WGS) entry which is preliminary data.</text>
</comment>
<protein>
    <submittedName>
        <fullName evidence="1">Methyl-accepting chemotaxis protein</fullName>
    </submittedName>
</protein>
<dbReference type="EMBL" id="CQEH01000025">
    <property type="protein sequence ID" value="CNL66749.1"/>
    <property type="molecule type" value="Genomic_DNA"/>
</dbReference>
<accession>A0ABM9SYT6</accession>
<evidence type="ECO:0000313" key="1">
    <source>
        <dbReference type="EMBL" id="CNL66749.1"/>
    </source>
</evidence>
<name>A0ABM9SYT6_YERAL</name>
<evidence type="ECO:0000313" key="2">
    <source>
        <dbReference type="Proteomes" id="UP000038647"/>
    </source>
</evidence>
<dbReference type="Proteomes" id="UP000038647">
    <property type="component" value="Unassembled WGS sequence"/>
</dbReference>